<dbReference type="InterPro" id="IPR007197">
    <property type="entry name" value="rSAM"/>
</dbReference>
<dbReference type="PROSITE" id="PS51918">
    <property type="entry name" value="RADICAL_SAM"/>
    <property type="match status" value="1"/>
</dbReference>
<evidence type="ECO:0000313" key="9">
    <source>
        <dbReference type="Proteomes" id="UP000230052"/>
    </source>
</evidence>
<dbReference type="Pfam" id="PF13186">
    <property type="entry name" value="SPASM"/>
    <property type="match status" value="1"/>
</dbReference>
<evidence type="ECO:0000256" key="4">
    <source>
        <dbReference type="ARBA" id="ARBA00022723"/>
    </source>
</evidence>
<evidence type="ECO:0000259" key="7">
    <source>
        <dbReference type="PROSITE" id="PS51918"/>
    </source>
</evidence>
<dbReference type="EMBL" id="PEWV01000013">
    <property type="protein sequence ID" value="PIU42224.1"/>
    <property type="molecule type" value="Genomic_DNA"/>
</dbReference>
<dbReference type="InterPro" id="IPR013785">
    <property type="entry name" value="Aldolase_TIM"/>
</dbReference>
<dbReference type="CDD" id="cd01335">
    <property type="entry name" value="Radical_SAM"/>
    <property type="match status" value="1"/>
</dbReference>
<dbReference type="InterPro" id="IPR050377">
    <property type="entry name" value="Radical_SAM_PqqE_MftC-like"/>
</dbReference>
<feature type="domain" description="Radical SAM core" evidence="7">
    <location>
        <begin position="20"/>
        <end position="261"/>
    </location>
</feature>
<organism evidence="8 9">
    <name type="scientific">Candidatus Aquitaenariimonas noxiae</name>
    <dbReference type="NCBI Taxonomy" id="1974741"/>
    <lineage>
        <taxon>Bacteria</taxon>
        <taxon>Pseudomonadati</taxon>
        <taxon>Candidatus Omnitrophota</taxon>
        <taxon>Candidatus Aquitaenariimonas</taxon>
    </lineage>
</organism>
<proteinExistence type="predicted"/>
<dbReference type="SFLD" id="SFLDG01067">
    <property type="entry name" value="SPASM/twitch_domain_containing"/>
    <property type="match status" value="1"/>
</dbReference>
<dbReference type="InterPro" id="IPR023885">
    <property type="entry name" value="4Fe4S-binding_SPASM_dom"/>
</dbReference>
<reference evidence="8 9" key="1">
    <citation type="submission" date="2017-09" db="EMBL/GenBank/DDBJ databases">
        <title>Depth-based differentiation of microbial function through sediment-hosted aquifers and enrichment of novel symbionts in the deep terrestrial subsurface.</title>
        <authorList>
            <person name="Probst A.J."/>
            <person name="Ladd B."/>
            <person name="Jarett J.K."/>
            <person name="Geller-Mcgrath D.E."/>
            <person name="Sieber C.M."/>
            <person name="Emerson J.B."/>
            <person name="Anantharaman K."/>
            <person name="Thomas B.C."/>
            <person name="Malmstrom R."/>
            <person name="Stieglmeier M."/>
            <person name="Klingl A."/>
            <person name="Woyke T."/>
            <person name="Ryan C.M."/>
            <person name="Banfield J.F."/>
        </authorList>
    </citation>
    <scope>NUCLEOTIDE SEQUENCE [LARGE SCALE GENOMIC DNA]</scope>
    <source>
        <strain evidence="8">CG07_land_8_20_14_0_80_42_15</strain>
    </source>
</reference>
<dbReference type="PANTHER" id="PTHR11228">
    <property type="entry name" value="RADICAL SAM DOMAIN PROTEIN"/>
    <property type="match status" value="1"/>
</dbReference>
<evidence type="ECO:0000256" key="2">
    <source>
        <dbReference type="ARBA" id="ARBA00022485"/>
    </source>
</evidence>
<keyword evidence="6" id="KW-0411">Iron-sulfur</keyword>
<dbReference type="AlphaFoldDB" id="A0A2J0KY33"/>
<dbReference type="Gene3D" id="3.20.20.70">
    <property type="entry name" value="Aldolase class I"/>
    <property type="match status" value="1"/>
</dbReference>
<gene>
    <name evidence="8" type="ORF">COS99_01065</name>
</gene>
<comment type="caution">
    <text evidence="8">The sequence shown here is derived from an EMBL/GenBank/DDBJ whole genome shotgun (WGS) entry which is preliminary data.</text>
</comment>
<dbReference type="SFLD" id="SFLDG01387">
    <property type="entry name" value="BtrN-like_SPASM_domain_contain"/>
    <property type="match status" value="1"/>
</dbReference>
<evidence type="ECO:0000256" key="3">
    <source>
        <dbReference type="ARBA" id="ARBA00022691"/>
    </source>
</evidence>
<dbReference type="GO" id="GO:0051536">
    <property type="term" value="F:iron-sulfur cluster binding"/>
    <property type="evidence" value="ECO:0007669"/>
    <property type="project" value="UniProtKB-KW"/>
</dbReference>
<comment type="cofactor">
    <cofactor evidence="1">
        <name>[4Fe-4S] cluster</name>
        <dbReference type="ChEBI" id="CHEBI:49883"/>
    </cofactor>
</comment>
<dbReference type="InterPro" id="IPR058240">
    <property type="entry name" value="rSAM_sf"/>
</dbReference>
<name>A0A2J0KY33_9BACT</name>
<dbReference type="Pfam" id="PF04055">
    <property type="entry name" value="Radical_SAM"/>
    <property type="match status" value="1"/>
</dbReference>
<accession>A0A2J0KY33</accession>
<keyword evidence="3" id="KW-0949">S-adenosyl-L-methionine</keyword>
<keyword evidence="2" id="KW-0004">4Fe-4S</keyword>
<evidence type="ECO:0000256" key="1">
    <source>
        <dbReference type="ARBA" id="ARBA00001966"/>
    </source>
</evidence>
<dbReference type="GO" id="GO:0003824">
    <property type="term" value="F:catalytic activity"/>
    <property type="evidence" value="ECO:0007669"/>
    <property type="project" value="InterPro"/>
</dbReference>
<dbReference type="SUPFAM" id="SSF102114">
    <property type="entry name" value="Radical SAM enzymes"/>
    <property type="match status" value="1"/>
</dbReference>
<evidence type="ECO:0000256" key="5">
    <source>
        <dbReference type="ARBA" id="ARBA00023004"/>
    </source>
</evidence>
<keyword evidence="4" id="KW-0479">Metal-binding</keyword>
<protein>
    <recommendedName>
        <fullName evidence="7">Radical SAM core domain-containing protein</fullName>
    </recommendedName>
</protein>
<sequence length="364" mass="42999">MSIYKFPKLIYGLLAGRGPYTGPYSIQLDLTNACNAQCIYCMNYSPLGLEKEYDKDWQKIRLSLEDIKKLIPEFQKLDVRIVTLCGNGEPFMHPDILEIVRLIKSSNISCIVRTNGILINRKIIKELFNVGLDTIDLSLWAGTAKEYQQMHPQENQDTFHRIRDWLYYLNELKKNLKRKKPEIRVVNVIGAYNYSSIGEMLSFAYDMNINYVVFKYVVTGSFKNEVAKGLELTESQKKELLRMWDLSCYKNRVRTNFYYFRKELKKSFIPKRCYFGWLYTRLKVTGEVNPCCGCLDLEMGNFKETPLSLIWGQSRYQEFRRETIASLDGEYFRHCLCTKICPHWYSNSFLDRYFKIFAPIRNLF</sequence>
<evidence type="ECO:0000313" key="8">
    <source>
        <dbReference type="EMBL" id="PIU42224.1"/>
    </source>
</evidence>
<dbReference type="InterPro" id="IPR034391">
    <property type="entry name" value="AdoMet-like_SPASM_containing"/>
</dbReference>
<dbReference type="PANTHER" id="PTHR11228:SF7">
    <property type="entry name" value="PQQA PEPTIDE CYCLASE"/>
    <property type="match status" value="1"/>
</dbReference>
<dbReference type="GO" id="GO:0046872">
    <property type="term" value="F:metal ion binding"/>
    <property type="evidence" value="ECO:0007669"/>
    <property type="project" value="UniProtKB-KW"/>
</dbReference>
<dbReference type="SFLD" id="SFLDS00029">
    <property type="entry name" value="Radical_SAM"/>
    <property type="match status" value="1"/>
</dbReference>
<evidence type="ECO:0000256" key="6">
    <source>
        <dbReference type="ARBA" id="ARBA00023014"/>
    </source>
</evidence>
<keyword evidence="5" id="KW-0408">Iron</keyword>
<dbReference type="Proteomes" id="UP000230052">
    <property type="component" value="Unassembled WGS sequence"/>
</dbReference>